<dbReference type="SUPFAM" id="SSF74650">
    <property type="entry name" value="Galactose mutarotase-like"/>
    <property type="match status" value="1"/>
</dbReference>
<evidence type="ECO:0000259" key="6">
    <source>
        <dbReference type="Pfam" id="PF21365"/>
    </source>
</evidence>
<dbReference type="GO" id="GO:0030246">
    <property type="term" value="F:carbohydrate binding"/>
    <property type="evidence" value="ECO:0007669"/>
    <property type="project" value="InterPro"/>
</dbReference>
<dbReference type="Pfam" id="PF01055">
    <property type="entry name" value="Glyco_hydro_31_2nd"/>
    <property type="match status" value="1"/>
</dbReference>
<name>A0A402A1R4_9CHLR</name>
<feature type="domain" description="Glycosyl hydrolase family 31 C-terminal" evidence="6">
    <location>
        <begin position="583"/>
        <end position="669"/>
    </location>
</feature>
<dbReference type="InterPro" id="IPR017853">
    <property type="entry name" value="GH"/>
</dbReference>
<dbReference type="CDD" id="cd06604">
    <property type="entry name" value="GH31_glucosidase_II_MalA"/>
    <property type="match status" value="1"/>
</dbReference>
<dbReference type="Pfam" id="PF13802">
    <property type="entry name" value="Gal_mutarotas_2"/>
    <property type="match status" value="1"/>
</dbReference>
<evidence type="ECO:0000313" key="8">
    <source>
        <dbReference type="Proteomes" id="UP000287352"/>
    </source>
</evidence>
<proteinExistence type="inferred from homology"/>
<dbReference type="EMBL" id="BIFR01000001">
    <property type="protein sequence ID" value="GCE12989.1"/>
    <property type="molecule type" value="Genomic_DNA"/>
</dbReference>
<dbReference type="InterPro" id="IPR011013">
    <property type="entry name" value="Gal_mutarotase_sf_dom"/>
</dbReference>
<accession>A0A402A1R4</accession>
<dbReference type="PANTHER" id="PTHR22762:SF120">
    <property type="entry name" value="HETEROGLYCAN GLUCOSIDASE 1"/>
    <property type="match status" value="1"/>
</dbReference>
<gene>
    <name evidence="7" type="ORF">KTT_28480</name>
</gene>
<sequence length="776" mass="87138">MNISTQNNQVHYLKRSGYEYLWKVTVDQSDSLIAGSFLGHEILRLRCIRDVSTSEDRYQLADGGEGTLPYHSWMVAHGDEQWSTTLSEAEMLKRLEPYLQTILFTPTQIQLHLSLEEQARIYGFGERTGGLNKRGEAFPIWNIDFPGHHDEGVTSMYTSIPFFTLHHVATGQASGVFIDYTGQINADLGVSEPGIATLTAEANELPIYFFTGPTPADVLRQYTELTGRMPLPARWTLGYHQCRWSYASAELASSIADQLRERKHPADAIWLDIDYMDGYRNFTWHPERFPDPVALTKKLHEQHFHVVTILDPGTKVDEEYSIYREGLANDYFCRYPNGELFVGSVWPGNSAFPDFSQAAVRAWWGKNYKALLDAGVDAIWNDMDEPALTNSLLNTDEDEPSLWGKTMDASVVHQAGGAHATGPDGPTVSHRDFHNAYGMELARTTYEGLRSLRPDSRPFVLTRSGTGGMQRYAALWTGDNTSKWSHIRLAVRMCLSIGVSGQAFVGSDIGGFHDDSNGELLTRFSQLGALMPFSRNHSSKETVSQEPWAFGEPYESAIRKAIETRYQLLPHLYTLFQQATIDGSPIMRPLYYHYPQDEQAANVETQFLIGETLLSAPISEAGATSREVYLPEGEWFDYWDGTPYSGLATHEVPAPLERWPFFVRANSIIPTGPVLQYTDQPHQEPLTFTCYLTKDGLASYTLYEDDGQTQAYRQGAFATTTLSCQTTGETVTVQLEEQHKGYKPSYAFYTIIVHIGDRTLQGQIQTGQGATTIKLS</sequence>
<keyword evidence="2" id="KW-0378">Hydrolase</keyword>
<dbReference type="Gene3D" id="2.60.40.1760">
    <property type="entry name" value="glycosyl hydrolase (family 31)"/>
    <property type="match status" value="1"/>
</dbReference>
<reference evidence="8" key="1">
    <citation type="submission" date="2018-12" db="EMBL/GenBank/DDBJ databases">
        <title>Tengunoibacter tsumagoiensis gen. nov., sp. nov., Dictyobacter kobayashii sp. nov., D. alpinus sp. nov., and D. joshuensis sp. nov. and description of Dictyobacteraceae fam. nov. within the order Ktedonobacterales isolated from Tengu-no-mugimeshi.</title>
        <authorList>
            <person name="Wang C.M."/>
            <person name="Zheng Y."/>
            <person name="Sakai Y."/>
            <person name="Toyoda A."/>
            <person name="Minakuchi Y."/>
            <person name="Abe K."/>
            <person name="Yokota A."/>
            <person name="Yabe S."/>
        </authorList>
    </citation>
    <scope>NUCLEOTIDE SEQUENCE [LARGE SCALE GENOMIC DNA]</scope>
    <source>
        <strain evidence="8">Uno3</strain>
    </source>
</reference>
<evidence type="ECO:0000256" key="2">
    <source>
        <dbReference type="RuleBase" id="RU361185"/>
    </source>
</evidence>
<dbReference type="InterPro" id="IPR033403">
    <property type="entry name" value="DUF5110"/>
</dbReference>
<keyword evidence="8" id="KW-1185">Reference proteome</keyword>
<comment type="caution">
    <text evidence="7">The sequence shown here is derived from an EMBL/GenBank/DDBJ whole genome shotgun (WGS) entry which is preliminary data.</text>
</comment>
<dbReference type="InterPro" id="IPR000322">
    <property type="entry name" value="Glyco_hydro_31_TIM"/>
</dbReference>
<dbReference type="InterPro" id="IPR025887">
    <property type="entry name" value="Glyco_hydro_31_N_dom"/>
</dbReference>
<dbReference type="InterPro" id="IPR013780">
    <property type="entry name" value="Glyco_hydro_b"/>
</dbReference>
<evidence type="ECO:0000313" key="7">
    <source>
        <dbReference type="EMBL" id="GCE12989.1"/>
    </source>
</evidence>
<dbReference type="SUPFAM" id="SSF51445">
    <property type="entry name" value="(Trans)glycosidases"/>
    <property type="match status" value="1"/>
</dbReference>
<dbReference type="Pfam" id="PF17137">
    <property type="entry name" value="DUF5110"/>
    <property type="match status" value="1"/>
</dbReference>
<dbReference type="Gene3D" id="3.20.20.80">
    <property type="entry name" value="Glycosidases"/>
    <property type="match status" value="1"/>
</dbReference>
<evidence type="ECO:0000256" key="1">
    <source>
        <dbReference type="ARBA" id="ARBA00007806"/>
    </source>
</evidence>
<dbReference type="Pfam" id="PF21365">
    <property type="entry name" value="Glyco_hydro_31_3rd"/>
    <property type="match status" value="1"/>
</dbReference>
<feature type="domain" description="DUF5110" evidence="5">
    <location>
        <begin position="685"/>
        <end position="754"/>
    </location>
</feature>
<organism evidence="7 8">
    <name type="scientific">Tengunoibacter tsumagoiensis</name>
    <dbReference type="NCBI Taxonomy" id="2014871"/>
    <lineage>
        <taxon>Bacteria</taxon>
        <taxon>Bacillati</taxon>
        <taxon>Chloroflexota</taxon>
        <taxon>Ktedonobacteria</taxon>
        <taxon>Ktedonobacterales</taxon>
        <taxon>Dictyobacteraceae</taxon>
        <taxon>Tengunoibacter</taxon>
    </lineage>
</organism>
<dbReference type="Gene3D" id="2.60.40.1180">
    <property type="entry name" value="Golgi alpha-mannosidase II"/>
    <property type="match status" value="2"/>
</dbReference>
<comment type="similarity">
    <text evidence="1 2">Belongs to the glycosyl hydrolase 31 family.</text>
</comment>
<dbReference type="RefSeq" id="WP_161975500.1">
    <property type="nucleotide sequence ID" value="NZ_BIFR01000001.1"/>
</dbReference>
<dbReference type="SUPFAM" id="SSF51011">
    <property type="entry name" value="Glycosyl hydrolase domain"/>
    <property type="match status" value="1"/>
</dbReference>
<dbReference type="GO" id="GO:0004553">
    <property type="term" value="F:hydrolase activity, hydrolyzing O-glycosyl compounds"/>
    <property type="evidence" value="ECO:0007669"/>
    <property type="project" value="InterPro"/>
</dbReference>
<dbReference type="PANTHER" id="PTHR22762">
    <property type="entry name" value="ALPHA-GLUCOSIDASE"/>
    <property type="match status" value="1"/>
</dbReference>
<evidence type="ECO:0000259" key="3">
    <source>
        <dbReference type="Pfam" id="PF01055"/>
    </source>
</evidence>
<keyword evidence="2" id="KW-0326">Glycosidase</keyword>
<feature type="domain" description="Glycoside hydrolase family 31 TIM barrel" evidence="3">
    <location>
        <begin position="230"/>
        <end position="575"/>
    </location>
</feature>
<dbReference type="InterPro" id="IPR048395">
    <property type="entry name" value="Glyco_hydro_31_C"/>
</dbReference>
<dbReference type="CDD" id="cd14752">
    <property type="entry name" value="GH31_N"/>
    <property type="match status" value="1"/>
</dbReference>
<feature type="domain" description="Glycoside hydrolase family 31 N-terminal" evidence="4">
    <location>
        <begin position="98"/>
        <end position="183"/>
    </location>
</feature>
<dbReference type="AlphaFoldDB" id="A0A402A1R4"/>
<evidence type="ECO:0000259" key="4">
    <source>
        <dbReference type="Pfam" id="PF13802"/>
    </source>
</evidence>
<evidence type="ECO:0000259" key="5">
    <source>
        <dbReference type="Pfam" id="PF17137"/>
    </source>
</evidence>
<dbReference type="GO" id="GO:0005975">
    <property type="term" value="P:carbohydrate metabolic process"/>
    <property type="evidence" value="ECO:0007669"/>
    <property type="project" value="InterPro"/>
</dbReference>
<protein>
    <submittedName>
        <fullName evidence="7">Alpha-glucosidase</fullName>
    </submittedName>
</protein>
<dbReference type="Proteomes" id="UP000287352">
    <property type="component" value="Unassembled WGS sequence"/>
</dbReference>